<dbReference type="GeneID" id="57968426"/>
<protein>
    <recommendedName>
        <fullName evidence="4">ATPase</fullName>
    </recommendedName>
</protein>
<accession>A0AAW5F9X6</accession>
<reference evidence="2" key="2">
    <citation type="submission" date="2023-01" db="EMBL/GenBank/DDBJ databases">
        <title>Human gut microbiome strain richness.</title>
        <authorList>
            <person name="Chen-Liaw A."/>
        </authorList>
    </citation>
    <scope>NUCLEOTIDE SEQUENCE</scope>
    <source>
        <strain evidence="2">B1_m1001713B170214d0_201011</strain>
    </source>
</reference>
<dbReference type="Proteomes" id="UP001203136">
    <property type="component" value="Unassembled WGS sequence"/>
</dbReference>
<organism evidence="1 3">
    <name type="scientific">Clostridium symbiosum</name>
    <name type="common">Bacteroides symbiosus</name>
    <dbReference type="NCBI Taxonomy" id="1512"/>
    <lineage>
        <taxon>Bacteria</taxon>
        <taxon>Bacillati</taxon>
        <taxon>Bacillota</taxon>
        <taxon>Clostridia</taxon>
        <taxon>Lachnospirales</taxon>
        <taxon>Lachnospiraceae</taxon>
        <taxon>Otoolea</taxon>
    </lineage>
</organism>
<dbReference type="AlphaFoldDB" id="A0AAW5F9X6"/>
<name>A0AAW5F9X6_CLOSY</name>
<dbReference type="EMBL" id="JAINVB010000001">
    <property type="protein sequence ID" value="MCK0088562.1"/>
    <property type="molecule type" value="Genomic_DNA"/>
</dbReference>
<sequence length="103" mass="11995">MDRIIGKISLIENKAVKIMDDAAARKKDIAEQIRRETESFDRELEAETSARIDEVRTSMEAEMKKKLACQQSRADHMLEKLENHYKCQSKNYVEQLFKEMTGA</sequence>
<dbReference type="Proteomes" id="UP001300871">
    <property type="component" value="Unassembled WGS sequence"/>
</dbReference>
<evidence type="ECO:0000313" key="2">
    <source>
        <dbReference type="EMBL" id="MDB1998750.1"/>
    </source>
</evidence>
<evidence type="ECO:0000313" key="3">
    <source>
        <dbReference type="Proteomes" id="UP001203136"/>
    </source>
</evidence>
<proteinExistence type="predicted"/>
<comment type="caution">
    <text evidence="1">The sequence shown here is derived from an EMBL/GenBank/DDBJ whole genome shotgun (WGS) entry which is preliminary data.</text>
</comment>
<evidence type="ECO:0000313" key="1">
    <source>
        <dbReference type="EMBL" id="MCK0088562.1"/>
    </source>
</evidence>
<dbReference type="EMBL" id="JAQLGM010000001">
    <property type="protein sequence ID" value="MDB1998750.1"/>
    <property type="molecule type" value="Genomic_DNA"/>
</dbReference>
<evidence type="ECO:0008006" key="4">
    <source>
        <dbReference type="Google" id="ProtNLM"/>
    </source>
</evidence>
<gene>
    <name evidence="1" type="ORF">K5I21_22415</name>
    <name evidence="2" type="ORF">PM006_00830</name>
</gene>
<reference evidence="1" key="1">
    <citation type="journal article" date="2022" name="Cell Host Microbe">
        <title>Colonization of the live biotherapeutic product VE303 and modulation of the microbiota and metabolites in healthy volunteers.</title>
        <authorList>
            <person name="Dsouza M."/>
            <person name="Menon R."/>
            <person name="Crossette E."/>
            <person name="Bhattarai S.K."/>
            <person name="Schneider J."/>
            <person name="Kim Y.G."/>
            <person name="Reddy S."/>
            <person name="Caballero S."/>
            <person name="Felix C."/>
            <person name="Cornacchione L."/>
            <person name="Hendrickson J."/>
            <person name="Watson A.R."/>
            <person name="Minot S.S."/>
            <person name="Greenfield N."/>
            <person name="Schopf L."/>
            <person name="Szabady R."/>
            <person name="Patarroyo J."/>
            <person name="Smith W."/>
            <person name="Harrison P."/>
            <person name="Kuijper E.J."/>
            <person name="Kelly C.P."/>
            <person name="Olle B."/>
            <person name="Bobilev D."/>
            <person name="Silber J.L."/>
            <person name="Bucci V."/>
            <person name="Roberts B."/>
            <person name="Faith J."/>
            <person name="Norman J.M."/>
        </authorList>
    </citation>
    <scope>NUCLEOTIDE SEQUENCE</scope>
    <source>
        <strain evidence="1">VE303-04</strain>
    </source>
</reference>
<dbReference type="RefSeq" id="WP_003503876.1">
    <property type="nucleotide sequence ID" value="NZ_BAABZD010000005.1"/>
</dbReference>